<accession>A0A9Q1AFQ3</accession>
<evidence type="ECO:0000313" key="1">
    <source>
        <dbReference type="EMBL" id="KAJ6769543.1"/>
    </source>
</evidence>
<dbReference type="OrthoDB" id="430315at2759"/>
<sequence length="89" mass="10203">MPCLNFQHKMSKQASRQRHERKETFIIGLQTSSSSQLQLFCFNVSDNITYAFIFFLGCSSVHLRYGQNSVAIALFSSSFLISNYLIQLL</sequence>
<evidence type="ECO:0000313" key="2">
    <source>
        <dbReference type="Proteomes" id="UP001151532"/>
    </source>
</evidence>
<organism evidence="1 2">
    <name type="scientific">Salix purpurea</name>
    <name type="common">Purple osier willow</name>
    <dbReference type="NCBI Taxonomy" id="77065"/>
    <lineage>
        <taxon>Eukaryota</taxon>
        <taxon>Viridiplantae</taxon>
        <taxon>Streptophyta</taxon>
        <taxon>Embryophyta</taxon>
        <taxon>Tracheophyta</taxon>
        <taxon>Spermatophyta</taxon>
        <taxon>Magnoliopsida</taxon>
        <taxon>eudicotyledons</taxon>
        <taxon>Gunneridae</taxon>
        <taxon>Pentapetalae</taxon>
        <taxon>rosids</taxon>
        <taxon>fabids</taxon>
        <taxon>Malpighiales</taxon>
        <taxon>Salicaceae</taxon>
        <taxon>Saliceae</taxon>
        <taxon>Salix</taxon>
    </lineage>
</organism>
<keyword evidence="2" id="KW-1185">Reference proteome</keyword>
<name>A0A9Q1AFQ3_SALPP</name>
<dbReference type="Proteomes" id="UP001151532">
    <property type="component" value="Chromosome 11"/>
</dbReference>
<protein>
    <submittedName>
        <fullName evidence="1">Uncharacterized protein</fullName>
    </submittedName>
</protein>
<comment type="caution">
    <text evidence="1">The sequence shown here is derived from an EMBL/GenBank/DDBJ whole genome shotgun (WGS) entry which is preliminary data.</text>
</comment>
<dbReference type="AlphaFoldDB" id="A0A9Q1AFQ3"/>
<gene>
    <name evidence="1" type="ORF">OIU79_020401</name>
</gene>
<reference evidence="1" key="1">
    <citation type="submission" date="2022-11" db="EMBL/GenBank/DDBJ databases">
        <authorList>
            <person name="Hyden B.L."/>
            <person name="Feng K."/>
            <person name="Yates T."/>
            <person name="Jawdy S."/>
            <person name="Smart L.B."/>
            <person name="Muchero W."/>
        </authorList>
    </citation>
    <scope>NUCLEOTIDE SEQUENCE</scope>
    <source>
        <tissue evidence="1">Shoot tip</tissue>
    </source>
</reference>
<proteinExistence type="predicted"/>
<dbReference type="EMBL" id="JAPFFK010000003">
    <property type="protein sequence ID" value="KAJ6769543.1"/>
    <property type="molecule type" value="Genomic_DNA"/>
</dbReference>
<reference evidence="1" key="2">
    <citation type="journal article" date="2023" name="Int. J. Mol. Sci.">
        <title>De Novo Assembly and Annotation of 11 Diverse Shrub Willow (Salix) Genomes Reveals Novel Gene Organization in Sex-Linked Regions.</title>
        <authorList>
            <person name="Hyden B."/>
            <person name="Feng K."/>
            <person name="Yates T.B."/>
            <person name="Jawdy S."/>
            <person name="Cereghino C."/>
            <person name="Smart L.B."/>
            <person name="Muchero W."/>
        </authorList>
    </citation>
    <scope>NUCLEOTIDE SEQUENCE</scope>
    <source>
        <tissue evidence="1">Shoot tip</tissue>
    </source>
</reference>